<dbReference type="PANTHER" id="PTHR36838:SF1">
    <property type="entry name" value="SLR1864 PROTEIN"/>
    <property type="match status" value="1"/>
</dbReference>
<dbReference type="PANTHER" id="PTHR36838">
    <property type="entry name" value="AUXIN EFFLUX CARRIER FAMILY PROTEIN"/>
    <property type="match status" value="1"/>
</dbReference>
<evidence type="ECO:0000256" key="8">
    <source>
        <dbReference type="SAM" id="Phobius"/>
    </source>
</evidence>
<evidence type="ECO:0000256" key="7">
    <source>
        <dbReference type="ARBA" id="ARBA00023136"/>
    </source>
</evidence>
<accession>R7ARF4</accession>
<keyword evidence="3" id="KW-0813">Transport</keyword>
<dbReference type="Gene3D" id="1.20.1530.20">
    <property type="match status" value="1"/>
</dbReference>
<evidence type="ECO:0000256" key="6">
    <source>
        <dbReference type="ARBA" id="ARBA00022989"/>
    </source>
</evidence>
<dbReference type="Proteomes" id="UP000018141">
    <property type="component" value="Unassembled WGS sequence"/>
</dbReference>
<reference evidence="9" key="1">
    <citation type="submission" date="2012-11" db="EMBL/GenBank/DDBJ databases">
        <title>Dependencies among metagenomic species, viruses, plasmids and units of genetic variation.</title>
        <authorList>
            <person name="Nielsen H.B."/>
            <person name="Almeida M."/>
            <person name="Juncker A.S."/>
            <person name="Rasmussen S."/>
            <person name="Li J."/>
            <person name="Sunagawa S."/>
            <person name="Plichta D."/>
            <person name="Gautier L."/>
            <person name="Le Chatelier E."/>
            <person name="Peletier E."/>
            <person name="Bonde I."/>
            <person name="Nielsen T."/>
            <person name="Manichanh C."/>
            <person name="Arumugam M."/>
            <person name="Batto J."/>
            <person name="Santos M.B.Q.D."/>
            <person name="Blom N."/>
            <person name="Borruel N."/>
            <person name="Burgdorf K.S."/>
            <person name="Boumezbeur F."/>
            <person name="Casellas F."/>
            <person name="Dore J."/>
            <person name="Guarner F."/>
            <person name="Hansen T."/>
            <person name="Hildebrand F."/>
            <person name="Kaas R.S."/>
            <person name="Kennedy S."/>
            <person name="Kristiansen K."/>
            <person name="Kultima J.R."/>
            <person name="Leonard P."/>
            <person name="Levenez F."/>
            <person name="Lund O."/>
            <person name="Moumen B."/>
            <person name="Le Paslier D."/>
            <person name="Pons N."/>
            <person name="Pedersen O."/>
            <person name="Prifti E."/>
            <person name="Qin J."/>
            <person name="Raes J."/>
            <person name="Tap J."/>
            <person name="Tims S."/>
            <person name="Ussery D.W."/>
            <person name="Yamada T."/>
            <person name="MetaHit consortium"/>
            <person name="Renault P."/>
            <person name="Sicheritz-Ponten T."/>
            <person name="Bork P."/>
            <person name="Wang J."/>
            <person name="Brunak S."/>
            <person name="Ehrlich S.D."/>
        </authorList>
    </citation>
    <scope>NUCLEOTIDE SEQUENCE [LARGE SCALE GENOMIC DNA]</scope>
</reference>
<evidence type="ECO:0000256" key="2">
    <source>
        <dbReference type="ARBA" id="ARBA00010145"/>
    </source>
</evidence>
<comment type="similarity">
    <text evidence="2">Belongs to the auxin efflux carrier (TC 2.A.69) family.</text>
</comment>
<name>R7ARF4_9FIRM</name>
<keyword evidence="6 8" id="KW-1133">Transmembrane helix</keyword>
<keyword evidence="5 8" id="KW-0812">Transmembrane</keyword>
<sequence>MVALQQMLVLFIIMMIGFISYKKNIITDETSKKLSAIVVNISNPALILSSVTGNATVTGAELVETMFVAIGMYVFLIAVAALVPVIIKAPAKDRGTYRVMTIFGNVGFMGFPIISSLYGGGALLYASLFLLPYNILIYTYGVWEMCKSSGEGSGAVKKSGRESIEQIFNIGVIFCIIAVVVYALGIKFPAWVNTTVSMLSSTTAPLSMMVIGASFATMNFKKVFLNVRTWVFSALRLLVIPVLGTFLVSLVTDNPSIIGVTMVMLGVPVGSMTAMLAQEYGGDYALSSETVAMTTLLSVVTFPIVSMVMHI</sequence>
<feature type="transmembrane region" description="Helical" evidence="8">
    <location>
        <begin position="230"/>
        <end position="251"/>
    </location>
</feature>
<organism evidence="9 10">
    <name type="scientific">Bacteroides pectinophilus CAG:437</name>
    <dbReference type="NCBI Taxonomy" id="1263051"/>
    <lineage>
        <taxon>Bacteria</taxon>
        <taxon>Bacillati</taxon>
        <taxon>Bacillota</taxon>
        <taxon>Clostridia</taxon>
        <taxon>Eubacteriales</taxon>
    </lineage>
</organism>
<dbReference type="GO" id="GO:0055085">
    <property type="term" value="P:transmembrane transport"/>
    <property type="evidence" value="ECO:0007669"/>
    <property type="project" value="InterPro"/>
</dbReference>
<dbReference type="Pfam" id="PF03547">
    <property type="entry name" value="Mem_trans"/>
    <property type="match status" value="1"/>
</dbReference>
<evidence type="ECO:0000256" key="5">
    <source>
        <dbReference type="ARBA" id="ARBA00022692"/>
    </source>
</evidence>
<comment type="caution">
    <text evidence="9">The sequence shown here is derived from an EMBL/GenBank/DDBJ whole genome shotgun (WGS) entry which is preliminary data.</text>
</comment>
<evidence type="ECO:0000313" key="9">
    <source>
        <dbReference type="EMBL" id="CDD56001.1"/>
    </source>
</evidence>
<evidence type="ECO:0000256" key="4">
    <source>
        <dbReference type="ARBA" id="ARBA00022475"/>
    </source>
</evidence>
<feature type="transmembrane region" description="Helical" evidence="8">
    <location>
        <begin position="290"/>
        <end position="309"/>
    </location>
</feature>
<keyword evidence="4" id="KW-1003">Cell membrane</keyword>
<gene>
    <name evidence="9" type="ORF">BN656_00677</name>
</gene>
<dbReference type="GO" id="GO:0005886">
    <property type="term" value="C:plasma membrane"/>
    <property type="evidence" value="ECO:0007669"/>
    <property type="project" value="UniProtKB-SubCell"/>
</dbReference>
<protein>
    <recommendedName>
        <fullName evidence="11">Transporter auxin efflux carrier (AEC) family protein</fullName>
    </recommendedName>
</protein>
<feature type="transmembrane region" description="Helical" evidence="8">
    <location>
        <begin position="198"/>
        <end position="218"/>
    </location>
</feature>
<feature type="transmembrane region" description="Helical" evidence="8">
    <location>
        <begin position="34"/>
        <end position="53"/>
    </location>
</feature>
<feature type="transmembrane region" description="Helical" evidence="8">
    <location>
        <begin position="65"/>
        <end position="87"/>
    </location>
</feature>
<dbReference type="InterPro" id="IPR004776">
    <property type="entry name" value="Mem_transp_PIN-like"/>
</dbReference>
<evidence type="ECO:0000313" key="10">
    <source>
        <dbReference type="Proteomes" id="UP000018141"/>
    </source>
</evidence>
<evidence type="ECO:0008006" key="11">
    <source>
        <dbReference type="Google" id="ProtNLM"/>
    </source>
</evidence>
<keyword evidence="7 8" id="KW-0472">Membrane</keyword>
<dbReference type="AlphaFoldDB" id="R7ARF4"/>
<feature type="transmembrane region" description="Helical" evidence="8">
    <location>
        <begin position="6"/>
        <end position="22"/>
    </location>
</feature>
<feature type="transmembrane region" description="Helical" evidence="8">
    <location>
        <begin position="257"/>
        <end position="278"/>
    </location>
</feature>
<feature type="transmembrane region" description="Helical" evidence="8">
    <location>
        <begin position="99"/>
        <end position="118"/>
    </location>
</feature>
<feature type="transmembrane region" description="Helical" evidence="8">
    <location>
        <begin position="124"/>
        <end position="146"/>
    </location>
</feature>
<dbReference type="InterPro" id="IPR038770">
    <property type="entry name" value="Na+/solute_symporter_sf"/>
</dbReference>
<evidence type="ECO:0000256" key="1">
    <source>
        <dbReference type="ARBA" id="ARBA00004651"/>
    </source>
</evidence>
<proteinExistence type="inferred from homology"/>
<evidence type="ECO:0000256" key="3">
    <source>
        <dbReference type="ARBA" id="ARBA00022448"/>
    </source>
</evidence>
<feature type="transmembrane region" description="Helical" evidence="8">
    <location>
        <begin position="167"/>
        <end position="186"/>
    </location>
</feature>
<comment type="subcellular location">
    <subcellularLocation>
        <location evidence="1">Cell membrane</location>
        <topology evidence="1">Multi-pass membrane protein</topology>
    </subcellularLocation>
</comment>
<dbReference type="EMBL" id="CBHH010000024">
    <property type="protein sequence ID" value="CDD56001.1"/>
    <property type="molecule type" value="Genomic_DNA"/>
</dbReference>